<keyword evidence="2" id="KW-0472">Membrane</keyword>
<gene>
    <name evidence="3" type="ORF">F5878DRAFT_642123</name>
</gene>
<comment type="caution">
    <text evidence="3">The sequence shown here is derived from an EMBL/GenBank/DDBJ whole genome shotgun (WGS) entry which is preliminary data.</text>
</comment>
<dbReference type="Proteomes" id="UP001163846">
    <property type="component" value="Unassembled WGS sequence"/>
</dbReference>
<evidence type="ECO:0000256" key="2">
    <source>
        <dbReference type="SAM" id="Phobius"/>
    </source>
</evidence>
<sequence length="365" mass="39969">MSNIVSKTLIRDSEGWFILMDVEGDSNLRYRRAPPASSVIATIVSRSYQKLTLFQLLGWRDGHNKVIESEDESRSGSKNDDSDTESQRSMFQVTDMDNPVDIQKLSIEEAPTQNLEQIDSISTPVEAKPGASNSLEGCSFVEETPPLGTETDNAFMKTTKAIEDQSVKATVPPSSVESTIINERVKFQVDAVMLPEESSNFSSNAVEVRGVIIEASALSTSPPKPTIGVNEKTLPTFSSTSNTNPIANSQWRAEETPSFVGLLDQFGEFAMTKFPLSQTLFKVGALIYPLFLARVLSKFWTMFQSQALAVGLGNLSLSIALSLLIRFGALGQLKLQVDEVGLITAVLIAALMLDSIRDSRFRKLS</sequence>
<organism evidence="3 4">
    <name type="scientific">Lentinula raphanica</name>
    <dbReference type="NCBI Taxonomy" id="153919"/>
    <lineage>
        <taxon>Eukaryota</taxon>
        <taxon>Fungi</taxon>
        <taxon>Dikarya</taxon>
        <taxon>Basidiomycota</taxon>
        <taxon>Agaricomycotina</taxon>
        <taxon>Agaricomycetes</taxon>
        <taxon>Agaricomycetidae</taxon>
        <taxon>Agaricales</taxon>
        <taxon>Marasmiineae</taxon>
        <taxon>Omphalotaceae</taxon>
        <taxon>Lentinula</taxon>
    </lineage>
</organism>
<feature type="transmembrane region" description="Helical" evidence="2">
    <location>
        <begin position="279"/>
        <end position="296"/>
    </location>
</feature>
<proteinExistence type="predicted"/>
<keyword evidence="2" id="KW-0812">Transmembrane</keyword>
<protein>
    <submittedName>
        <fullName evidence="3">Uncharacterized protein</fullName>
    </submittedName>
</protein>
<feature type="compositionally biased region" description="Basic and acidic residues" evidence="1">
    <location>
        <begin position="68"/>
        <end position="81"/>
    </location>
</feature>
<reference evidence="3" key="1">
    <citation type="submission" date="2022-08" db="EMBL/GenBank/DDBJ databases">
        <authorList>
            <consortium name="DOE Joint Genome Institute"/>
            <person name="Min B."/>
            <person name="Riley R."/>
            <person name="Sierra-Patev S."/>
            <person name="Naranjo-Ortiz M."/>
            <person name="Looney B."/>
            <person name="Konkel Z."/>
            <person name="Slot J.C."/>
            <person name="Sakamoto Y."/>
            <person name="Steenwyk J.L."/>
            <person name="Rokas A."/>
            <person name="Carro J."/>
            <person name="Camarero S."/>
            <person name="Ferreira P."/>
            <person name="Molpeceres G."/>
            <person name="Ruiz-Duenas F.J."/>
            <person name="Serrano A."/>
            <person name="Henrissat B."/>
            <person name="Drula E."/>
            <person name="Hughes K.W."/>
            <person name="Mata J.L."/>
            <person name="Ishikawa N.K."/>
            <person name="Vargas-Isla R."/>
            <person name="Ushijima S."/>
            <person name="Smith C.A."/>
            <person name="Ahrendt S."/>
            <person name="Andreopoulos W."/>
            <person name="He G."/>
            <person name="Labutti K."/>
            <person name="Lipzen A."/>
            <person name="Ng V."/>
            <person name="Sandor L."/>
            <person name="Barry K."/>
            <person name="Martinez A.T."/>
            <person name="Xiao Y."/>
            <person name="Gibbons J.G."/>
            <person name="Terashima K."/>
            <person name="Hibbett D.S."/>
            <person name="Grigoriev I.V."/>
        </authorList>
    </citation>
    <scope>NUCLEOTIDE SEQUENCE</scope>
    <source>
        <strain evidence="3">TFB9207</strain>
    </source>
</reference>
<keyword evidence="4" id="KW-1185">Reference proteome</keyword>
<name>A0AA38UE21_9AGAR</name>
<evidence type="ECO:0000313" key="4">
    <source>
        <dbReference type="Proteomes" id="UP001163846"/>
    </source>
</evidence>
<feature type="region of interest" description="Disordered" evidence="1">
    <location>
        <begin position="68"/>
        <end position="94"/>
    </location>
</feature>
<feature type="transmembrane region" description="Helical" evidence="2">
    <location>
        <begin position="340"/>
        <end position="356"/>
    </location>
</feature>
<evidence type="ECO:0000256" key="1">
    <source>
        <dbReference type="SAM" id="MobiDB-lite"/>
    </source>
</evidence>
<dbReference type="AlphaFoldDB" id="A0AA38UE21"/>
<keyword evidence="2" id="KW-1133">Transmembrane helix</keyword>
<accession>A0AA38UE21</accession>
<dbReference type="EMBL" id="MU806192">
    <property type="protein sequence ID" value="KAJ3838274.1"/>
    <property type="molecule type" value="Genomic_DNA"/>
</dbReference>
<feature type="transmembrane region" description="Helical" evidence="2">
    <location>
        <begin position="308"/>
        <end position="328"/>
    </location>
</feature>
<evidence type="ECO:0000313" key="3">
    <source>
        <dbReference type="EMBL" id="KAJ3838274.1"/>
    </source>
</evidence>